<evidence type="ECO:0000313" key="2">
    <source>
        <dbReference type="EMBL" id="MBD1378904.1"/>
    </source>
</evidence>
<keyword evidence="3" id="KW-1185">Reference proteome</keyword>
<dbReference type="Pfam" id="PF06691">
    <property type="entry name" value="DUF1189"/>
    <property type="match status" value="1"/>
</dbReference>
<feature type="transmembrane region" description="Helical" evidence="1">
    <location>
        <begin position="231"/>
        <end position="248"/>
    </location>
</feature>
<accession>A0A926RZB9</accession>
<reference evidence="2" key="1">
    <citation type="submission" date="2020-09" db="EMBL/GenBank/DDBJ databases">
        <title>A novel bacterium of genus Bacillus, isolated from South China Sea.</title>
        <authorList>
            <person name="Huang H."/>
            <person name="Mo K."/>
            <person name="Hu Y."/>
        </authorList>
    </citation>
    <scope>NUCLEOTIDE SEQUENCE</scope>
    <source>
        <strain evidence="2">IB182487</strain>
    </source>
</reference>
<feature type="transmembrane region" description="Helical" evidence="1">
    <location>
        <begin position="29"/>
        <end position="48"/>
    </location>
</feature>
<name>A0A926RZB9_9BACI</name>
<feature type="transmembrane region" description="Helical" evidence="1">
    <location>
        <begin position="207"/>
        <end position="225"/>
    </location>
</feature>
<organism evidence="2 3">
    <name type="scientific">Metabacillus arenae</name>
    <dbReference type="NCBI Taxonomy" id="2771434"/>
    <lineage>
        <taxon>Bacteria</taxon>
        <taxon>Bacillati</taxon>
        <taxon>Bacillota</taxon>
        <taxon>Bacilli</taxon>
        <taxon>Bacillales</taxon>
        <taxon>Bacillaceae</taxon>
        <taxon>Metabacillus</taxon>
    </lineage>
</organism>
<protein>
    <submittedName>
        <fullName evidence="2">DUF1189 domain-containing protein</fullName>
    </submittedName>
</protein>
<sequence>MNILQQFFKSLYSPKTIAMTRFQGIGKTILFVFFLSLLATLPAIFQIGTGLSTGLKGLDQTLKSEVPDFKIENGKLIADSIKEPLEIRKDGFIVLLDPNGTYTLKEVENKQNAIAFLKDEFVFASYGQSQIYEYSLLSDLTITKENIIDYLAQINGILPIIIVVISFFMYIASSAFKFIEIFMLAFIGLVIKNLLQKKGNFKQIWTIAAYSVTLATFFFTIMESIGANVPSALFVNWFVHFMMVYLAINEIPSTKKPLAA</sequence>
<evidence type="ECO:0000256" key="1">
    <source>
        <dbReference type="SAM" id="Phobius"/>
    </source>
</evidence>
<dbReference type="InterPro" id="IPR009574">
    <property type="entry name" value="DUF1189"/>
</dbReference>
<keyword evidence="1" id="KW-0472">Membrane</keyword>
<dbReference type="RefSeq" id="WP_191155018.1">
    <property type="nucleotide sequence ID" value="NZ_JACXAI010000001.1"/>
</dbReference>
<dbReference type="AlphaFoldDB" id="A0A926RZB9"/>
<dbReference type="Proteomes" id="UP000626844">
    <property type="component" value="Unassembled WGS sequence"/>
</dbReference>
<proteinExistence type="predicted"/>
<gene>
    <name evidence="2" type="ORF">IC621_01560</name>
</gene>
<keyword evidence="1" id="KW-0812">Transmembrane</keyword>
<comment type="caution">
    <text evidence="2">The sequence shown here is derived from an EMBL/GenBank/DDBJ whole genome shotgun (WGS) entry which is preliminary data.</text>
</comment>
<keyword evidence="1" id="KW-1133">Transmembrane helix</keyword>
<dbReference type="EMBL" id="JACXAI010000001">
    <property type="protein sequence ID" value="MBD1378904.1"/>
    <property type="molecule type" value="Genomic_DNA"/>
</dbReference>
<evidence type="ECO:0000313" key="3">
    <source>
        <dbReference type="Proteomes" id="UP000626844"/>
    </source>
</evidence>
<feature type="transmembrane region" description="Helical" evidence="1">
    <location>
        <begin position="150"/>
        <end position="172"/>
    </location>
</feature>